<comment type="caution">
    <text evidence="1">The sequence shown here is derived from an EMBL/GenBank/DDBJ whole genome shotgun (WGS) entry which is preliminary data.</text>
</comment>
<name>A0A5B7JSR1_PORTR</name>
<reference evidence="1 2" key="1">
    <citation type="submission" date="2019-05" db="EMBL/GenBank/DDBJ databases">
        <title>Another draft genome of Portunus trituberculatus and its Hox gene families provides insights of decapod evolution.</title>
        <authorList>
            <person name="Jeong J.-H."/>
            <person name="Song I."/>
            <person name="Kim S."/>
            <person name="Choi T."/>
            <person name="Kim D."/>
            <person name="Ryu S."/>
            <person name="Kim W."/>
        </authorList>
    </citation>
    <scope>NUCLEOTIDE SEQUENCE [LARGE SCALE GENOMIC DNA]</scope>
    <source>
        <tissue evidence="1">Muscle</tissue>
    </source>
</reference>
<protein>
    <submittedName>
        <fullName evidence="1">Uncharacterized protein</fullName>
    </submittedName>
</protein>
<dbReference type="Proteomes" id="UP000324222">
    <property type="component" value="Unassembled WGS sequence"/>
</dbReference>
<evidence type="ECO:0000313" key="1">
    <source>
        <dbReference type="EMBL" id="MPC97336.1"/>
    </source>
</evidence>
<proteinExistence type="predicted"/>
<dbReference type="AlphaFoldDB" id="A0A5B7JSR1"/>
<dbReference type="EMBL" id="VSRR010109490">
    <property type="protein sequence ID" value="MPC97336.1"/>
    <property type="molecule type" value="Genomic_DNA"/>
</dbReference>
<evidence type="ECO:0000313" key="2">
    <source>
        <dbReference type="Proteomes" id="UP000324222"/>
    </source>
</evidence>
<accession>A0A5B7JSR1</accession>
<organism evidence="1 2">
    <name type="scientific">Portunus trituberculatus</name>
    <name type="common">Swimming crab</name>
    <name type="synonym">Neptunus trituberculatus</name>
    <dbReference type="NCBI Taxonomy" id="210409"/>
    <lineage>
        <taxon>Eukaryota</taxon>
        <taxon>Metazoa</taxon>
        <taxon>Ecdysozoa</taxon>
        <taxon>Arthropoda</taxon>
        <taxon>Crustacea</taxon>
        <taxon>Multicrustacea</taxon>
        <taxon>Malacostraca</taxon>
        <taxon>Eumalacostraca</taxon>
        <taxon>Eucarida</taxon>
        <taxon>Decapoda</taxon>
        <taxon>Pleocyemata</taxon>
        <taxon>Brachyura</taxon>
        <taxon>Eubrachyura</taxon>
        <taxon>Portunoidea</taxon>
        <taxon>Portunidae</taxon>
        <taxon>Portuninae</taxon>
        <taxon>Portunus</taxon>
    </lineage>
</organism>
<sequence>MRDVASWFLRILAFKGGSITRLEAGLLVAKFDLLKRFSLPEATPSVTPSRPPRSSLNLPANLPTCRPSFSWNT</sequence>
<keyword evidence="2" id="KW-1185">Reference proteome</keyword>
<gene>
    <name evidence="1" type="ORF">E2C01_092648</name>
</gene>